<dbReference type="GO" id="GO:0039724">
    <property type="term" value="P:symbiont-mediated suppression of host cytoplasmic pattern recognition receptor signaling pathway via inhibition of IKBKE activity"/>
    <property type="evidence" value="ECO:0007669"/>
    <property type="project" value="UniProtKB-KW"/>
</dbReference>
<dbReference type="RefSeq" id="YP_001911116.1">
    <property type="nucleotide sequence ID" value="NC_010701.1"/>
</dbReference>
<keyword evidence="4" id="KW-0167">Capsid protein</keyword>
<comment type="function">
    <text evidence="19">Encapsidates the genome, protecting it from nucleases. The encapsidated genomic RNA is termed the nucleocapsid (NC). Serves as template for viral transcription and replication. The increased presence of protein N in host cell does not seem to trigger the switch from transcription to replication as observed in other negative strain RNA viruses.</text>
</comment>
<evidence type="ECO:0000256" key="3">
    <source>
        <dbReference type="ARBA" id="ARBA00022497"/>
    </source>
</evidence>
<comment type="subcellular location">
    <subcellularLocation>
        <location evidence="19">Virion</location>
    </subcellularLocation>
    <subcellularLocation>
        <location evidence="19">Host cytoplasm</location>
    </subcellularLocation>
</comment>
<keyword evidence="2" id="KW-1113">Inhibition of host RLR pathway by virus</keyword>
<evidence type="ECO:0000313" key="22">
    <source>
        <dbReference type="EMBL" id="AAN09949.1"/>
    </source>
</evidence>
<keyword evidence="7" id="KW-0479">Metal-binding</keyword>
<dbReference type="Gene3D" id="1.10.150.550">
    <property type="entry name" value="Arenavirus nucleocapsid protein, head domain"/>
    <property type="match status" value="3"/>
</dbReference>
<comment type="similarity">
    <text evidence="19">Belongs to the arenaviridae nucleocapsid protein family.</text>
</comment>
<keyword evidence="5" id="KW-0945">Host-virus interaction</keyword>
<evidence type="ECO:0000256" key="15">
    <source>
        <dbReference type="ARBA" id="ARBA00023258"/>
    </source>
</evidence>
<keyword evidence="11 19" id="KW-0694">RNA-binding</keyword>
<keyword evidence="10 19" id="KW-0946">Virion</keyword>
<evidence type="ECO:0000256" key="6">
    <source>
        <dbReference type="ARBA" id="ARBA00022632"/>
    </source>
</evidence>
<evidence type="ECO:0000256" key="11">
    <source>
        <dbReference type="ARBA" id="ARBA00022884"/>
    </source>
</evidence>
<evidence type="ECO:0000259" key="21">
    <source>
        <dbReference type="Pfam" id="PF17290"/>
    </source>
</evidence>
<gene>
    <name evidence="22" type="primary">NP</name>
</gene>
<evidence type="ECO:0000256" key="12">
    <source>
        <dbReference type="ARBA" id="ARBA00023086"/>
    </source>
</evidence>
<reference evidence="23" key="3">
    <citation type="journal article" date="2008" name="Curr. Opin. Microbiol.">
        <title>Phylogeny of the genus Arenavirus.</title>
        <authorList>
            <person name="Charrel R.N."/>
            <person name="de Lamballerie X."/>
            <person name="Emonet S."/>
        </authorList>
    </citation>
    <scope>NUCLEOTIDE SEQUENCE [LARGE SCALE GENOMIC DNA]</scope>
    <source>
        <strain evidence="23">W 10777</strain>
    </source>
</reference>
<protein>
    <recommendedName>
        <fullName evidence="19">Nucleoprotein</fullName>
    </recommendedName>
    <alternativeName>
        <fullName evidence="19">Nucleocapsid protein</fullName>
    </alternativeName>
</protein>
<dbReference type="FunFam" id="1.10.150.550:FF:000001">
    <property type="entry name" value="Nucleoprotein"/>
    <property type="match status" value="1"/>
</dbReference>
<keyword evidence="23" id="KW-1185">Reference proteome</keyword>
<keyword evidence="1" id="KW-1224">Inhibition of host IKBKE by virus</keyword>
<evidence type="ECO:0000256" key="1">
    <source>
        <dbReference type="ARBA" id="ARBA00022437"/>
    </source>
</evidence>
<reference evidence="22 23" key="1">
    <citation type="journal article" date="2002" name="Virology">
        <title>High genetic divergence and recombination in Arenaviruses from the Americas.</title>
        <authorList>
            <person name="Archer A.M."/>
            <person name="Rico-Hesse R."/>
        </authorList>
    </citation>
    <scope>NUCLEOTIDE SEQUENCE [LARGE SCALE GENOMIC DNA]</scope>
    <source>
        <strain evidence="23">W 10777</strain>
    </source>
</reference>
<sequence length="565" mass="63890">MSDQSVPSFRWVQSLRRGLSAWTTPVKADVLNDTRALLSGLDFSKVASVQRMMRREKRDDNDLTNLRDLNKEVDSLMTMRSSQKNMFLKVGSLSKDELMELSSDLNKLKEKVQRSERISGSSGVYQGNLTTTQLTRRSEILQLVGIQRPGLNRRGGVVKIWDIKEPEHSLINQFGSTPAVTISCMAEQGGETLNDVVARPNRSVGYFTQQSFLIWVTWRALSSKHSCLKVITQEESQINISGFNLSLSAAVKAGACLVDGGNMLETIKVEESTFTTIIKTLLEIKSKERMFVDITPGQRNPYENLLYKLCLSGEGWPYIASRSQIKGRAWDNTVIEFDVSPRKPPVPIRNGGSPVLTTLKPEVEEQIKRSIESLSVHDTTWIDIEGPPFDPVEMAIYQPDSLKYIHCYRKPNDVKSFKDQSKYCHGILLKDIEYCSSLALYQPSLRHLPKSMVFTAQGSEDIRRLFDMHGRQDLKIVDVKFTAEQSRVFEELTWKRFEHLCDKHKGIVIKSKKKGTTPASTNAHCALMDCIMFSGVLLGAIPNDKPRRLLPLDILFREPDTTVVL</sequence>
<keyword evidence="13 19" id="KW-1035">Host cytoplasm</keyword>
<dbReference type="GeneID" id="6301273"/>
<keyword evidence="17" id="KW-0899">Viral immunoevasion</keyword>
<evidence type="ECO:0000256" key="18">
    <source>
        <dbReference type="ARBA" id="ARBA00046413"/>
    </source>
</evidence>
<dbReference type="Pfam" id="PF17290">
    <property type="entry name" value="Arena_ncap_C"/>
    <property type="match status" value="1"/>
</dbReference>
<dbReference type="PIRSF" id="PIRSF004029">
    <property type="entry name" value="N_ArenaV"/>
    <property type="match status" value="1"/>
</dbReference>
<feature type="domain" description="Nucleocapsid C-terminal Arenaviridae" evidence="21">
    <location>
        <begin position="367"/>
        <end position="535"/>
    </location>
</feature>
<evidence type="ECO:0000256" key="4">
    <source>
        <dbReference type="ARBA" id="ARBA00022561"/>
    </source>
</evidence>
<evidence type="ECO:0000256" key="13">
    <source>
        <dbReference type="ARBA" id="ARBA00023200"/>
    </source>
</evidence>
<dbReference type="InterPro" id="IPR000229">
    <property type="entry name" value="Nucleocapsid_arenaviridae"/>
</dbReference>
<keyword evidence="8" id="KW-0378">Hydrolase</keyword>
<evidence type="ECO:0000256" key="2">
    <source>
        <dbReference type="ARBA" id="ARBA00022482"/>
    </source>
</evidence>
<name>Q8BDE3_TAMVU</name>
<organism evidence="22 23">
    <name type="scientific">Tamiami mammarenavirus (isolate Rat/United States/W 10777/1964)</name>
    <name type="common">TAMV</name>
    <dbReference type="NCBI Taxonomy" id="3052329"/>
    <lineage>
        <taxon>Viruses</taxon>
        <taxon>Riboviria</taxon>
        <taxon>Orthornavirae</taxon>
        <taxon>Negarnaviricota</taxon>
        <taxon>Polyploviricotina</taxon>
        <taxon>Bunyaviricetes</taxon>
        <taxon>Hareavirales</taxon>
        <taxon>Arenaviridae</taxon>
        <taxon>Mammarenavirus</taxon>
    </lineage>
</organism>
<dbReference type="OrthoDB" id="3135at10239"/>
<dbReference type="InterPro" id="IPR038115">
    <property type="entry name" value="Nucleocapsid_C_sf"/>
</dbReference>
<dbReference type="InterPro" id="IPR035083">
    <property type="entry name" value="Nucleocapsid_N_arenaviridae"/>
</dbReference>
<evidence type="ECO:0000256" key="16">
    <source>
        <dbReference type="ARBA" id="ARBA00023274"/>
    </source>
</evidence>
<dbReference type="Pfam" id="PF00843">
    <property type="entry name" value="Arena_nucleocap"/>
    <property type="match status" value="1"/>
</dbReference>
<comment type="subunit">
    <text evidence="18">Homomultimerizes to form the nucleocapsid. Binds to viral genomic RNA. Interacts with glycoprotein G2. Interacts with protein Z; this interaction probably directs the encapsidated genome to budding sites. Interacts with protein L; this interaction does not interfere with Z-L interaction. Interacts with host IKBKE (via Protein kinase domain); the interaction inhibits IKBKE kinase activity.</text>
</comment>
<organismHost>
    <name type="scientific">Sigmodon hispidus</name>
    <name type="common">Hispid cotton rat</name>
    <dbReference type="NCBI Taxonomy" id="42415"/>
</organismHost>
<dbReference type="Proteomes" id="UP000008034">
    <property type="component" value="Genome"/>
</dbReference>
<dbReference type="GO" id="GO:1990904">
    <property type="term" value="C:ribonucleoprotein complex"/>
    <property type="evidence" value="ECO:0007669"/>
    <property type="project" value="UniProtKB-KW"/>
</dbReference>
<dbReference type="Gene3D" id="3.30.420.410">
    <property type="entry name" value="Arenaviral nucleoprotein, C-terminal domain"/>
    <property type="match status" value="1"/>
</dbReference>
<keyword evidence="12 19" id="KW-0543">Viral nucleoprotein</keyword>
<keyword evidence="14" id="KW-0464">Manganese</keyword>
<dbReference type="KEGG" id="vg:6301273"/>
<evidence type="ECO:0000256" key="17">
    <source>
        <dbReference type="ARBA" id="ARBA00023280"/>
    </source>
</evidence>
<dbReference type="GO" id="GO:0030430">
    <property type="term" value="C:host cell cytoplasm"/>
    <property type="evidence" value="ECO:0007669"/>
    <property type="project" value="UniProtKB-SubCell"/>
</dbReference>
<feature type="domain" description="Nucleocapsid N-terminal Arenaviridae" evidence="20">
    <location>
        <begin position="5"/>
        <end position="337"/>
    </location>
</feature>
<dbReference type="GO" id="GO:0019013">
    <property type="term" value="C:viral nucleocapsid"/>
    <property type="evidence" value="ECO:0007669"/>
    <property type="project" value="UniProtKB-KW"/>
</dbReference>
<keyword evidence="16 19" id="KW-0687">Ribonucleoprotein</keyword>
<evidence type="ECO:0000256" key="14">
    <source>
        <dbReference type="ARBA" id="ARBA00023211"/>
    </source>
</evidence>
<dbReference type="FunFam" id="1.10.150.550:FF:000002">
    <property type="entry name" value="Nucleoprotein"/>
    <property type="match status" value="1"/>
</dbReference>
<proteinExistence type="inferred from homology"/>
<dbReference type="SUPFAM" id="SSF53098">
    <property type="entry name" value="Ribonuclease H-like"/>
    <property type="match status" value="1"/>
</dbReference>
<evidence type="ECO:0000313" key="23">
    <source>
        <dbReference type="Proteomes" id="UP000008034"/>
    </source>
</evidence>
<keyword evidence="3" id="KW-1139">Helical capsid protein</keyword>
<evidence type="ECO:0000256" key="7">
    <source>
        <dbReference type="ARBA" id="ARBA00022723"/>
    </source>
</evidence>
<dbReference type="EMBL" id="AF485263">
    <property type="protein sequence ID" value="AAN09949.1"/>
    <property type="molecule type" value="Genomic_RNA"/>
</dbReference>
<dbReference type="GO" id="GO:0019029">
    <property type="term" value="C:helical viral capsid"/>
    <property type="evidence" value="ECO:0007669"/>
    <property type="project" value="UniProtKB-KW"/>
</dbReference>
<reference evidence="23" key="2">
    <citation type="journal article" date="2007" name="Virology">
        <title>Principal host relationships and evolutionary history of the North American arenaviruses.</title>
        <authorList>
            <person name="Cajimat M.N."/>
            <person name="Milazzo M.L."/>
            <person name="Hess B.D."/>
            <person name="Rood M.P."/>
            <person name="Fulhorst C.F."/>
        </authorList>
    </citation>
    <scope>NUCLEOTIDE SEQUENCE [LARGE SCALE GENOMIC DNA]</scope>
    <source>
        <strain evidence="23">W 10777</strain>
    </source>
</reference>
<evidence type="ECO:0000256" key="9">
    <source>
        <dbReference type="ARBA" id="ARBA00022833"/>
    </source>
</evidence>
<dbReference type="InterPro" id="IPR035084">
    <property type="entry name" value="Nucleocapsid_C_arenaviridae"/>
</dbReference>
<evidence type="ECO:0000256" key="8">
    <source>
        <dbReference type="ARBA" id="ARBA00022801"/>
    </source>
</evidence>
<dbReference type="GO" id="GO:0016787">
    <property type="term" value="F:hydrolase activity"/>
    <property type="evidence" value="ECO:0007669"/>
    <property type="project" value="UniProtKB-KW"/>
</dbReference>
<keyword evidence="6" id="KW-1090">Inhibition of host innate immune response by virus</keyword>
<dbReference type="GO" id="GO:0003723">
    <property type="term" value="F:RNA binding"/>
    <property type="evidence" value="ECO:0007669"/>
    <property type="project" value="UniProtKB-KW"/>
</dbReference>
<keyword evidence="15" id="KW-0922">Interferon antiviral system evasion</keyword>
<keyword evidence="9" id="KW-0862">Zinc</keyword>
<evidence type="ECO:0000256" key="5">
    <source>
        <dbReference type="ARBA" id="ARBA00022581"/>
    </source>
</evidence>
<accession>Q8BDE3</accession>
<dbReference type="InterPro" id="IPR012337">
    <property type="entry name" value="RNaseH-like_sf"/>
</dbReference>
<evidence type="ECO:0000259" key="20">
    <source>
        <dbReference type="Pfam" id="PF00843"/>
    </source>
</evidence>
<evidence type="ECO:0000256" key="19">
    <source>
        <dbReference type="PIRNR" id="PIRNR004029"/>
    </source>
</evidence>
<evidence type="ECO:0000256" key="10">
    <source>
        <dbReference type="ARBA" id="ARBA00022844"/>
    </source>
</evidence>
<dbReference type="GO" id="GO:0046872">
    <property type="term" value="F:metal ion binding"/>
    <property type="evidence" value="ECO:0007669"/>
    <property type="project" value="UniProtKB-KW"/>
</dbReference>